<evidence type="ECO:0000256" key="1">
    <source>
        <dbReference type="ARBA" id="ARBA00004496"/>
    </source>
</evidence>
<evidence type="ECO:0000256" key="4">
    <source>
        <dbReference type="ARBA" id="ARBA00022618"/>
    </source>
</evidence>
<dbReference type="PROSITE" id="PS51898">
    <property type="entry name" value="TYR_RECOMBINASE"/>
    <property type="match status" value="1"/>
</dbReference>
<dbReference type="GO" id="GO:0007059">
    <property type="term" value="P:chromosome segregation"/>
    <property type="evidence" value="ECO:0007669"/>
    <property type="project" value="UniProtKB-UniRule"/>
</dbReference>
<dbReference type="Pfam" id="PF02899">
    <property type="entry name" value="Phage_int_SAM_1"/>
    <property type="match status" value="1"/>
</dbReference>
<evidence type="ECO:0000256" key="11">
    <source>
        <dbReference type="NCBIfam" id="TIGR02224"/>
    </source>
</evidence>
<feature type="active site" evidence="10">
    <location>
        <position position="237"/>
    </location>
</feature>
<dbReference type="EMBL" id="CP000284">
    <property type="protein sequence ID" value="ABE48469.1"/>
    <property type="molecule type" value="Genomic_DNA"/>
</dbReference>
<dbReference type="SUPFAM" id="SSF56349">
    <property type="entry name" value="DNA breaking-rejoining enzymes"/>
    <property type="match status" value="1"/>
</dbReference>
<evidence type="ECO:0000256" key="9">
    <source>
        <dbReference type="ARBA" id="ARBA00023306"/>
    </source>
</evidence>
<dbReference type="HAMAP" id="MF_01808">
    <property type="entry name" value="Recomb_XerC_XerD"/>
    <property type="match status" value="1"/>
</dbReference>
<sequence length="291" mass="32891">MDVLQRYLEYLQFERGLSLLTVKHYRRDLELLFDLKSGMALDALQPSHIRRFIATLHGRGLSGKTIARHLSGWRGFFDYLVKRHGATCNPCHDMRAPKSPKSLPKALAIDQAVQLVDMKGEDVLSIRDKAILELFYSSGLRLSEVTGLNIGDLNLHEGTVKVLGKGSKSRIVPIGRHAIQAMQDWLAVRQPAISSDEQAVFLNRNGRRISGRAIQYRIKQWAIRRGISSNVHPHMLRHSFASHVLQSSGDLRAVQEMLGHANISTTQVYTHLDFQHLAKVYDAAHPRARKK</sequence>
<keyword evidence="4 10" id="KW-0132">Cell division</keyword>
<dbReference type="STRING" id="265072.Mfla_0198"/>
<proteinExistence type="inferred from homology"/>
<feature type="active site" evidence="10">
    <location>
        <position position="141"/>
    </location>
</feature>
<gene>
    <name evidence="10" type="primary">xerC</name>
    <name evidence="14" type="ordered locus">Mfla_0198</name>
</gene>
<keyword evidence="9 10" id="KW-0131">Cell cycle</keyword>
<feature type="active site" evidence="10">
    <location>
        <position position="234"/>
    </location>
</feature>
<keyword evidence="15" id="KW-1185">Reference proteome</keyword>
<evidence type="ECO:0000256" key="3">
    <source>
        <dbReference type="ARBA" id="ARBA00022490"/>
    </source>
</evidence>
<reference evidence="14 15" key="1">
    <citation type="submission" date="2006-03" db="EMBL/GenBank/DDBJ databases">
        <title>Complete sequence of Methylobacillus flagellatus KT.</title>
        <authorList>
            <consortium name="US DOE Joint Genome Institute"/>
            <person name="Copeland A."/>
            <person name="Lucas S."/>
            <person name="Lapidus A."/>
            <person name="Barry K."/>
            <person name="Detter J.C."/>
            <person name="Glavina del Rio T."/>
            <person name="Hammon N."/>
            <person name="Israni S."/>
            <person name="Dalin E."/>
            <person name="Tice H."/>
            <person name="Pitluck S."/>
            <person name="Brettin T."/>
            <person name="Bruce D."/>
            <person name="Han C."/>
            <person name="Tapia R."/>
            <person name="Saunders E."/>
            <person name="Gilna P."/>
            <person name="Schmutz J."/>
            <person name="Larimer F."/>
            <person name="Land M."/>
            <person name="Kyrpides N."/>
            <person name="Anderson I."/>
            <person name="Richardson P."/>
        </authorList>
    </citation>
    <scope>NUCLEOTIDE SEQUENCE [LARGE SCALE GENOMIC DNA]</scope>
    <source>
        <strain evidence="15">KT / ATCC 51484 / DSM 6875</strain>
    </source>
</reference>
<feature type="domain" description="Tyr recombinase" evidence="12">
    <location>
        <begin position="102"/>
        <end position="282"/>
    </location>
</feature>
<dbReference type="InterPro" id="IPR050090">
    <property type="entry name" value="Tyrosine_recombinase_XerCD"/>
</dbReference>
<evidence type="ECO:0000256" key="7">
    <source>
        <dbReference type="ARBA" id="ARBA00023125"/>
    </source>
</evidence>
<dbReference type="Gene3D" id="1.10.443.10">
    <property type="entry name" value="Intergrase catalytic core"/>
    <property type="match status" value="1"/>
</dbReference>
<keyword evidence="5 10" id="KW-0159">Chromosome partition</keyword>
<dbReference type="Gene3D" id="1.10.150.130">
    <property type="match status" value="1"/>
</dbReference>
<comment type="function">
    <text evidence="10">Site-specific tyrosine recombinase, which acts by catalyzing the cutting and rejoining of the recombining DNA molecules. The XerC-XerD complex is essential to convert dimers of the bacterial chromosome into monomers to permit their segregation at cell division. It also contributes to the segregational stability of plasmids.</text>
</comment>
<dbReference type="AlphaFoldDB" id="Q1H4W8"/>
<evidence type="ECO:0000256" key="10">
    <source>
        <dbReference type="HAMAP-Rule" id="MF_01808"/>
    </source>
</evidence>
<dbReference type="InterPro" id="IPR004107">
    <property type="entry name" value="Integrase_SAM-like_N"/>
</dbReference>
<dbReference type="InterPro" id="IPR011010">
    <property type="entry name" value="DNA_brk_join_enz"/>
</dbReference>
<keyword evidence="3 10" id="KW-0963">Cytoplasm</keyword>
<dbReference type="CDD" id="cd00798">
    <property type="entry name" value="INT_XerDC_C"/>
    <property type="match status" value="1"/>
</dbReference>
<dbReference type="GO" id="GO:0009037">
    <property type="term" value="F:tyrosine-based site-specific recombinase activity"/>
    <property type="evidence" value="ECO:0007669"/>
    <property type="project" value="UniProtKB-UniRule"/>
</dbReference>
<dbReference type="InterPro" id="IPR002104">
    <property type="entry name" value="Integrase_catalytic"/>
</dbReference>
<comment type="similarity">
    <text evidence="2 10">Belongs to the 'phage' integrase family. XerC subfamily.</text>
</comment>
<evidence type="ECO:0000256" key="5">
    <source>
        <dbReference type="ARBA" id="ARBA00022829"/>
    </source>
</evidence>
<feature type="active site" evidence="10">
    <location>
        <position position="165"/>
    </location>
</feature>
<keyword evidence="7 10" id="KW-0238">DNA-binding</keyword>
<feature type="active site" evidence="10">
    <location>
        <position position="260"/>
    </location>
</feature>
<dbReference type="InterPro" id="IPR013762">
    <property type="entry name" value="Integrase-like_cat_sf"/>
</dbReference>
<dbReference type="PANTHER" id="PTHR30349:SF81">
    <property type="entry name" value="TYROSINE RECOMBINASE XERC"/>
    <property type="match status" value="1"/>
</dbReference>
<name>Q1H4W8_METFK</name>
<comment type="subunit">
    <text evidence="10">Forms a cyclic heterotetrameric complex composed of two molecules of XerC and two molecules of XerD.</text>
</comment>
<evidence type="ECO:0000313" key="15">
    <source>
        <dbReference type="Proteomes" id="UP000002440"/>
    </source>
</evidence>
<evidence type="ECO:0000259" key="12">
    <source>
        <dbReference type="PROSITE" id="PS51898"/>
    </source>
</evidence>
<dbReference type="InterPro" id="IPR023009">
    <property type="entry name" value="Tyrosine_recombinase_XerC/XerD"/>
</dbReference>
<dbReference type="OrthoDB" id="9801717at2"/>
<accession>Q1H4W8</accession>
<evidence type="ECO:0000256" key="6">
    <source>
        <dbReference type="ARBA" id="ARBA00022908"/>
    </source>
</evidence>
<dbReference type="HOGENOM" id="CLU_027562_9_0_4"/>
<dbReference type="InterPro" id="IPR010998">
    <property type="entry name" value="Integrase_recombinase_N"/>
</dbReference>
<evidence type="ECO:0000313" key="14">
    <source>
        <dbReference type="EMBL" id="ABE48469.1"/>
    </source>
</evidence>
<evidence type="ECO:0000256" key="8">
    <source>
        <dbReference type="ARBA" id="ARBA00023172"/>
    </source>
</evidence>
<dbReference type="GO" id="GO:0006313">
    <property type="term" value="P:DNA transposition"/>
    <property type="evidence" value="ECO:0007669"/>
    <property type="project" value="UniProtKB-UniRule"/>
</dbReference>
<evidence type="ECO:0000259" key="13">
    <source>
        <dbReference type="PROSITE" id="PS51900"/>
    </source>
</evidence>
<dbReference type="Pfam" id="PF00589">
    <property type="entry name" value="Phage_integrase"/>
    <property type="match status" value="1"/>
</dbReference>
<dbReference type="RefSeq" id="WP_011478566.1">
    <property type="nucleotide sequence ID" value="NC_007947.1"/>
</dbReference>
<protein>
    <recommendedName>
        <fullName evidence="10 11">Tyrosine recombinase XerC</fullName>
    </recommendedName>
</protein>
<dbReference type="PROSITE" id="PS51900">
    <property type="entry name" value="CB"/>
    <property type="match status" value="1"/>
</dbReference>
<dbReference type="NCBIfam" id="NF001399">
    <property type="entry name" value="PRK00283.1"/>
    <property type="match status" value="1"/>
</dbReference>
<keyword evidence="8 10" id="KW-0233">DNA recombination</keyword>
<dbReference type="eggNOG" id="COG4973">
    <property type="taxonomic scope" value="Bacteria"/>
</dbReference>
<dbReference type="KEGG" id="mfa:Mfla_0198"/>
<dbReference type="Proteomes" id="UP000002440">
    <property type="component" value="Chromosome"/>
</dbReference>
<dbReference type="InterPro" id="IPR044068">
    <property type="entry name" value="CB"/>
</dbReference>
<evidence type="ECO:0000256" key="2">
    <source>
        <dbReference type="ARBA" id="ARBA00006657"/>
    </source>
</evidence>
<keyword evidence="6 10" id="KW-0229">DNA integration</keyword>
<feature type="domain" description="Core-binding (CB)" evidence="13">
    <location>
        <begin position="1"/>
        <end position="81"/>
    </location>
</feature>
<comment type="subcellular location">
    <subcellularLocation>
        <location evidence="1 10">Cytoplasm</location>
    </subcellularLocation>
</comment>
<feature type="active site" description="O-(3'-phospho-DNA)-tyrosine intermediate" evidence="10">
    <location>
        <position position="269"/>
    </location>
</feature>
<dbReference type="GO" id="GO:0005737">
    <property type="term" value="C:cytoplasm"/>
    <property type="evidence" value="ECO:0007669"/>
    <property type="project" value="UniProtKB-SubCell"/>
</dbReference>
<organism evidence="14 15">
    <name type="scientific">Methylobacillus flagellatus (strain ATCC 51484 / DSM 6875 / VKM B-1610 / KT)</name>
    <dbReference type="NCBI Taxonomy" id="265072"/>
    <lineage>
        <taxon>Bacteria</taxon>
        <taxon>Pseudomonadati</taxon>
        <taxon>Pseudomonadota</taxon>
        <taxon>Betaproteobacteria</taxon>
        <taxon>Nitrosomonadales</taxon>
        <taxon>Methylophilaceae</taxon>
        <taxon>Methylobacillus</taxon>
    </lineage>
</organism>
<dbReference type="InterPro" id="IPR011931">
    <property type="entry name" value="Recomb_XerC"/>
</dbReference>
<dbReference type="GO" id="GO:0051301">
    <property type="term" value="P:cell division"/>
    <property type="evidence" value="ECO:0007669"/>
    <property type="project" value="UniProtKB-UniRule"/>
</dbReference>
<dbReference type="PANTHER" id="PTHR30349">
    <property type="entry name" value="PHAGE INTEGRASE-RELATED"/>
    <property type="match status" value="1"/>
</dbReference>
<dbReference type="NCBIfam" id="TIGR02224">
    <property type="entry name" value="recomb_XerC"/>
    <property type="match status" value="1"/>
</dbReference>
<dbReference type="GO" id="GO:0003677">
    <property type="term" value="F:DNA binding"/>
    <property type="evidence" value="ECO:0007669"/>
    <property type="project" value="UniProtKB-UniRule"/>
</dbReference>